<proteinExistence type="predicted"/>
<evidence type="ECO:0000259" key="1">
    <source>
        <dbReference type="Pfam" id="PF21941"/>
    </source>
</evidence>
<accession>A0A077DEW9</accession>
<dbReference type="AlphaFoldDB" id="A0A077DEW9"/>
<reference evidence="2 3" key="1">
    <citation type="journal article" date="2014" name="BMC Genomics">
        <title>A genomic perspective on a new bacterial genus and species from the Alcaligenaceae family, Basilea psittacipulmonis.</title>
        <authorList>
            <person name="Whiteson K.L."/>
            <person name="Hernandez D."/>
            <person name="Lazarevic V."/>
            <person name="Gaia N."/>
            <person name="Farinelli L."/>
            <person name="Francois P."/>
            <person name="Pilo P."/>
            <person name="Frey J."/>
            <person name="Schrenzel J."/>
        </authorList>
    </citation>
    <scope>NUCLEOTIDE SEQUENCE [LARGE SCALE GENOMIC DNA]</scope>
    <source>
        <strain evidence="2 3">DSM 24701</strain>
    </source>
</reference>
<gene>
    <name evidence="2" type="ORF">IX83_00290</name>
</gene>
<keyword evidence="3" id="KW-1185">Reference proteome</keyword>
<dbReference type="HOGENOM" id="CLU_831068_0_0_4"/>
<feature type="domain" description="SMEK" evidence="1">
    <location>
        <begin position="17"/>
        <end position="154"/>
    </location>
</feature>
<dbReference type="KEGG" id="bpsi:IX83_00290"/>
<evidence type="ECO:0000313" key="3">
    <source>
        <dbReference type="Proteomes" id="UP000028945"/>
    </source>
</evidence>
<dbReference type="OrthoDB" id="789223at2"/>
<dbReference type="STRING" id="1072685.IX83_00290"/>
<dbReference type="InterPro" id="IPR047740">
    <property type="entry name" value="SMEK_dom"/>
</dbReference>
<dbReference type="eggNOG" id="ENOG502Z8AU">
    <property type="taxonomic scope" value="Bacteria"/>
</dbReference>
<dbReference type="EMBL" id="CP009238">
    <property type="protein sequence ID" value="AIL31967.1"/>
    <property type="molecule type" value="Genomic_DNA"/>
</dbReference>
<dbReference type="RefSeq" id="WP_038497807.1">
    <property type="nucleotide sequence ID" value="NZ_AFWK01000110.1"/>
</dbReference>
<dbReference type="Proteomes" id="UP000028945">
    <property type="component" value="Chromosome"/>
</dbReference>
<organism evidence="2 3">
    <name type="scientific">Basilea psittacipulmonis DSM 24701</name>
    <dbReference type="NCBI Taxonomy" id="1072685"/>
    <lineage>
        <taxon>Bacteria</taxon>
        <taxon>Pseudomonadati</taxon>
        <taxon>Pseudomonadota</taxon>
        <taxon>Betaproteobacteria</taxon>
        <taxon>Burkholderiales</taxon>
        <taxon>Alcaligenaceae</taxon>
        <taxon>Basilea</taxon>
    </lineage>
</organism>
<dbReference type="NCBIfam" id="NF033859">
    <property type="entry name" value="SMEK_N"/>
    <property type="match status" value="1"/>
</dbReference>
<sequence length="339" mass="39898">MDKLVTMLNERQKIIANISHILATIKLDIEHRLRIRDLSLNFFSENYFRDILNFVYGYELENENVYIENSPYIDLIDRKRKVAIQITSTPTVRKMDETFSAFKDDKFKGYDIRIFFLLEKSNPTKKTQDKFRDKYGIDLKACLFDSKDLFVDINNLELTKLVELYEKYFKSIKERYTDHIVLNLVCNKLISNVNTIQKNYDDDFGSVHVDKKLQLNNLNERVRNLINTGLDYVTILYSGDESMLTDLRTYVIDVLYKQTLIELLCSNISDISVRARLKEKEINELHQLAVNAKVDFNKVIFQLYHKIKSEIHESDFNARDVIGVIIAYFFEICDVGVKS</sequence>
<evidence type="ECO:0000313" key="2">
    <source>
        <dbReference type="EMBL" id="AIL31967.1"/>
    </source>
</evidence>
<protein>
    <recommendedName>
        <fullName evidence="1">SMEK domain-containing protein</fullName>
    </recommendedName>
</protein>
<dbReference type="Pfam" id="PF21941">
    <property type="entry name" value="SMEK_N"/>
    <property type="match status" value="1"/>
</dbReference>
<name>A0A077DEW9_9BURK</name>